<accession>A0A6A6IVR1</accession>
<gene>
    <name evidence="4" type="ORF">BU26DRAFT_546718</name>
</gene>
<name>A0A6A6IVR1_9PLEO</name>
<proteinExistence type="inferred from homology"/>
<dbReference type="AlphaFoldDB" id="A0A6A6IVR1"/>
<organism evidence="4 5">
    <name type="scientific">Trematosphaeria pertusa</name>
    <dbReference type="NCBI Taxonomy" id="390896"/>
    <lineage>
        <taxon>Eukaryota</taxon>
        <taxon>Fungi</taxon>
        <taxon>Dikarya</taxon>
        <taxon>Ascomycota</taxon>
        <taxon>Pezizomycotina</taxon>
        <taxon>Dothideomycetes</taxon>
        <taxon>Pleosporomycetidae</taxon>
        <taxon>Pleosporales</taxon>
        <taxon>Massarineae</taxon>
        <taxon>Trematosphaeriaceae</taxon>
        <taxon>Trematosphaeria</taxon>
    </lineage>
</organism>
<dbReference type="EMBL" id="ML987190">
    <property type="protein sequence ID" value="KAF2254504.1"/>
    <property type="molecule type" value="Genomic_DNA"/>
</dbReference>
<evidence type="ECO:0000256" key="1">
    <source>
        <dbReference type="ARBA" id="ARBA00004685"/>
    </source>
</evidence>
<dbReference type="PANTHER" id="PTHR33365:SF11">
    <property type="entry name" value="TAT PATHWAY SIGNAL SEQUENCE"/>
    <property type="match status" value="1"/>
</dbReference>
<dbReference type="GO" id="GO:0043386">
    <property type="term" value="P:mycotoxin biosynthetic process"/>
    <property type="evidence" value="ECO:0007669"/>
    <property type="project" value="InterPro"/>
</dbReference>
<comment type="similarity">
    <text evidence="3">Belongs to the ustYa family.</text>
</comment>
<dbReference type="RefSeq" id="XP_033689508.1">
    <property type="nucleotide sequence ID" value="XM_033831854.1"/>
</dbReference>
<sequence length="122" mass="14093">MGFDDSYEYNSTLYNVVVYHQLHCLFAVRRNYYRLLSHVSSNTGIQDDVEVERIGNRGGHCFEYLRNGLICNADLTLEPYIPQERSAKIWDLDHRCVNFEDVSKWATLVRSSDREGIDIAGG</sequence>
<dbReference type="GO" id="GO:0016491">
    <property type="term" value="F:oxidoreductase activity"/>
    <property type="evidence" value="ECO:0007669"/>
    <property type="project" value="UniProtKB-KW"/>
</dbReference>
<dbReference type="Pfam" id="PF11807">
    <property type="entry name" value="UstYa"/>
    <property type="match status" value="1"/>
</dbReference>
<evidence type="ECO:0000256" key="2">
    <source>
        <dbReference type="ARBA" id="ARBA00023002"/>
    </source>
</evidence>
<dbReference type="OrthoDB" id="3687641at2759"/>
<keyword evidence="5" id="KW-1185">Reference proteome</keyword>
<dbReference type="GeneID" id="54585184"/>
<dbReference type="Proteomes" id="UP000800094">
    <property type="component" value="Unassembled WGS sequence"/>
</dbReference>
<reference evidence="4" key="1">
    <citation type="journal article" date="2020" name="Stud. Mycol.">
        <title>101 Dothideomycetes genomes: a test case for predicting lifestyles and emergence of pathogens.</title>
        <authorList>
            <person name="Haridas S."/>
            <person name="Albert R."/>
            <person name="Binder M."/>
            <person name="Bloem J."/>
            <person name="Labutti K."/>
            <person name="Salamov A."/>
            <person name="Andreopoulos B."/>
            <person name="Baker S."/>
            <person name="Barry K."/>
            <person name="Bills G."/>
            <person name="Bluhm B."/>
            <person name="Cannon C."/>
            <person name="Castanera R."/>
            <person name="Culley D."/>
            <person name="Daum C."/>
            <person name="Ezra D."/>
            <person name="Gonzalez J."/>
            <person name="Henrissat B."/>
            <person name="Kuo A."/>
            <person name="Liang C."/>
            <person name="Lipzen A."/>
            <person name="Lutzoni F."/>
            <person name="Magnuson J."/>
            <person name="Mondo S."/>
            <person name="Nolan M."/>
            <person name="Ohm R."/>
            <person name="Pangilinan J."/>
            <person name="Park H.-J."/>
            <person name="Ramirez L."/>
            <person name="Alfaro M."/>
            <person name="Sun H."/>
            <person name="Tritt A."/>
            <person name="Yoshinaga Y."/>
            <person name="Zwiers L.-H."/>
            <person name="Turgeon B."/>
            <person name="Goodwin S."/>
            <person name="Spatafora J."/>
            <person name="Crous P."/>
            <person name="Grigoriev I."/>
        </authorList>
    </citation>
    <scope>NUCLEOTIDE SEQUENCE</scope>
    <source>
        <strain evidence="4">CBS 122368</strain>
    </source>
</reference>
<comment type="pathway">
    <text evidence="1">Mycotoxin biosynthesis.</text>
</comment>
<keyword evidence="2" id="KW-0560">Oxidoreductase</keyword>
<protein>
    <submittedName>
        <fullName evidence="4">Uncharacterized protein</fullName>
    </submittedName>
</protein>
<evidence type="ECO:0000313" key="5">
    <source>
        <dbReference type="Proteomes" id="UP000800094"/>
    </source>
</evidence>
<evidence type="ECO:0000256" key="3">
    <source>
        <dbReference type="ARBA" id="ARBA00035112"/>
    </source>
</evidence>
<dbReference type="InterPro" id="IPR021765">
    <property type="entry name" value="UstYa-like"/>
</dbReference>
<dbReference type="PANTHER" id="PTHR33365">
    <property type="entry name" value="YALI0B05434P"/>
    <property type="match status" value="1"/>
</dbReference>
<evidence type="ECO:0000313" key="4">
    <source>
        <dbReference type="EMBL" id="KAF2254504.1"/>
    </source>
</evidence>